<evidence type="ECO:0000313" key="2">
    <source>
        <dbReference type="Proteomes" id="UP001358586"/>
    </source>
</evidence>
<sequence length="134" mass="15098">MEVGLRYFLSRGGPTISHLFFVDDLILFCEGNMVRASQVNDILRTFYHFSGQRVNREKSQVFFSPNTSSDVANGIFSEIGFAFVDNIGNYLGIPLFHTHVTSNAFEFVLKKVRSKLNGWEASKLSLAGRITLVK</sequence>
<protein>
    <recommendedName>
        <fullName evidence="3">Reverse transcriptase</fullName>
    </recommendedName>
</protein>
<proteinExistence type="predicted"/>
<dbReference type="PANTHER" id="PTHR33116:SF75">
    <property type="entry name" value="RIBONUCLEASE H PROTEIN"/>
    <property type="match status" value="1"/>
</dbReference>
<dbReference type="PANTHER" id="PTHR33116">
    <property type="entry name" value="REVERSE TRANSCRIPTASE ZINC-BINDING DOMAIN-CONTAINING PROTEIN-RELATED-RELATED"/>
    <property type="match status" value="1"/>
</dbReference>
<comment type="caution">
    <text evidence="1">The sequence shown here is derived from an EMBL/GenBank/DDBJ whole genome shotgun (WGS) entry which is preliminary data.</text>
</comment>
<evidence type="ECO:0000313" key="1">
    <source>
        <dbReference type="EMBL" id="KAK5775416.1"/>
    </source>
</evidence>
<dbReference type="EMBL" id="JARKNE010000012">
    <property type="protein sequence ID" value="KAK5775416.1"/>
    <property type="molecule type" value="Genomic_DNA"/>
</dbReference>
<evidence type="ECO:0008006" key="3">
    <source>
        <dbReference type="Google" id="ProtNLM"/>
    </source>
</evidence>
<dbReference type="Proteomes" id="UP001358586">
    <property type="component" value="Chromosome 12"/>
</dbReference>
<keyword evidence="2" id="KW-1185">Reference proteome</keyword>
<reference evidence="1 2" key="1">
    <citation type="submission" date="2023-03" db="EMBL/GenBank/DDBJ databases">
        <title>WGS of Gossypium arboreum.</title>
        <authorList>
            <person name="Yu D."/>
        </authorList>
    </citation>
    <scope>NUCLEOTIDE SEQUENCE [LARGE SCALE GENOMIC DNA]</scope>
    <source>
        <tissue evidence="1">Leaf</tissue>
    </source>
</reference>
<organism evidence="1 2">
    <name type="scientific">Gossypium arboreum</name>
    <name type="common">Tree cotton</name>
    <name type="synonym">Gossypium nanking</name>
    <dbReference type="NCBI Taxonomy" id="29729"/>
    <lineage>
        <taxon>Eukaryota</taxon>
        <taxon>Viridiplantae</taxon>
        <taxon>Streptophyta</taxon>
        <taxon>Embryophyta</taxon>
        <taxon>Tracheophyta</taxon>
        <taxon>Spermatophyta</taxon>
        <taxon>Magnoliopsida</taxon>
        <taxon>eudicotyledons</taxon>
        <taxon>Gunneridae</taxon>
        <taxon>Pentapetalae</taxon>
        <taxon>rosids</taxon>
        <taxon>malvids</taxon>
        <taxon>Malvales</taxon>
        <taxon>Malvaceae</taxon>
        <taxon>Malvoideae</taxon>
        <taxon>Gossypium</taxon>
    </lineage>
</organism>
<gene>
    <name evidence="1" type="ORF">PVK06_043306</name>
</gene>
<accession>A0ABR0MN45</accession>
<name>A0ABR0MN45_GOSAR</name>